<organism evidence="1 2">
    <name type="scientific">Cytobacillus firmus</name>
    <name type="common">Bacillus firmus</name>
    <dbReference type="NCBI Taxonomy" id="1399"/>
    <lineage>
        <taxon>Bacteria</taxon>
        <taxon>Bacillati</taxon>
        <taxon>Bacillota</taxon>
        <taxon>Bacilli</taxon>
        <taxon>Bacillales</taxon>
        <taxon>Bacillaceae</taxon>
        <taxon>Cytobacillus</taxon>
    </lineage>
</organism>
<gene>
    <name evidence="1" type="ORF">KIS1582_2751</name>
</gene>
<name>A0A800MVZ0_CYTFI</name>
<proteinExistence type="predicted"/>
<evidence type="ECO:0000313" key="2">
    <source>
        <dbReference type="Proteomes" id="UP000465778"/>
    </source>
</evidence>
<dbReference type="Proteomes" id="UP000465778">
    <property type="component" value="Unassembled WGS sequence"/>
</dbReference>
<dbReference type="EMBL" id="VDEM01000030">
    <property type="protein sequence ID" value="KAF0823486.1"/>
    <property type="molecule type" value="Genomic_DNA"/>
</dbReference>
<reference evidence="1 2" key="1">
    <citation type="journal article" date="2020" name="G3 (Bethesda)">
        <title>Whole Genome Sequencing and Comparative Genomics of Two Nematicidal Bacillus Strains Reveals a Wide Range of Possible Virulence Factors.</title>
        <authorList>
            <person name="Susic N."/>
            <person name="Janezic S."/>
            <person name="Rupnik M."/>
            <person name="Geric Stare B."/>
        </authorList>
    </citation>
    <scope>NUCLEOTIDE SEQUENCE [LARGE SCALE GENOMIC DNA]</scope>
    <source>
        <strain evidence="1 2">I-1582</strain>
    </source>
</reference>
<dbReference type="Pfam" id="PF26149">
    <property type="entry name" value="YuzK"/>
    <property type="match status" value="1"/>
</dbReference>
<dbReference type="AlphaFoldDB" id="A0A800MVZ0"/>
<protein>
    <submittedName>
        <fullName evidence="1">Uncharacterized protein</fullName>
    </submittedName>
</protein>
<comment type="caution">
    <text evidence="1">The sequence shown here is derived from an EMBL/GenBank/DDBJ whole genome shotgun (WGS) entry which is preliminary data.</text>
</comment>
<accession>A0A800MVZ0</accession>
<evidence type="ECO:0000313" key="1">
    <source>
        <dbReference type="EMBL" id="KAF0823486.1"/>
    </source>
</evidence>
<sequence>MLTPEIAKKIRFFPLCAGYMVSVKILDVKLNAEKHKNRKDWFIISQLQLNYTSEMEKAMQAAHGVGYEVYSRKHDIRMEVEKRREEDYLQSQRLVADLERKIHS</sequence>
<dbReference type="InterPro" id="IPR058676">
    <property type="entry name" value="YuzK"/>
</dbReference>